<dbReference type="Proteomes" id="UP000683360">
    <property type="component" value="Unassembled WGS sequence"/>
</dbReference>
<comment type="caution">
    <text evidence="6">Lacks conserved residue(s) required for the propagation of feature annotation.</text>
</comment>
<keyword evidence="2" id="KW-0677">Repeat</keyword>
<name>A0A8S3SQ82_MYTED</name>
<dbReference type="OrthoDB" id="6286334at2759"/>
<dbReference type="AlphaFoldDB" id="A0A8S3SQ82"/>
<evidence type="ECO:0000313" key="9">
    <source>
        <dbReference type="Proteomes" id="UP000683360"/>
    </source>
</evidence>
<dbReference type="PANTHER" id="PTHR48071:SF18">
    <property type="entry name" value="DELETED IN MALIGNANT BRAIN TUMORS 1 PROTEIN-RELATED"/>
    <property type="match status" value="1"/>
</dbReference>
<dbReference type="SUPFAM" id="SSF56487">
    <property type="entry name" value="SRCR-like"/>
    <property type="match status" value="3"/>
</dbReference>
<evidence type="ECO:0000256" key="1">
    <source>
        <dbReference type="ARBA" id="ARBA00022729"/>
    </source>
</evidence>
<keyword evidence="4" id="KW-0675">Receptor</keyword>
<evidence type="ECO:0000313" key="8">
    <source>
        <dbReference type="EMBL" id="CAG2223882.1"/>
    </source>
</evidence>
<reference evidence="8" key="1">
    <citation type="submission" date="2021-03" db="EMBL/GenBank/DDBJ databases">
        <authorList>
            <person name="Bekaert M."/>
        </authorList>
    </citation>
    <scope>NUCLEOTIDE SEQUENCE</scope>
</reference>
<protein>
    <submittedName>
        <fullName evidence="8">PRSS12</fullName>
        <ecNumber evidence="8">3.4.21.-</ecNumber>
    </submittedName>
</protein>
<feature type="domain" description="SRCR" evidence="7">
    <location>
        <begin position="21"/>
        <end position="55"/>
    </location>
</feature>
<dbReference type="GO" id="GO:0016020">
    <property type="term" value="C:membrane"/>
    <property type="evidence" value="ECO:0007669"/>
    <property type="project" value="InterPro"/>
</dbReference>
<dbReference type="InterPro" id="IPR001190">
    <property type="entry name" value="SRCR"/>
</dbReference>
<dbReference type="EC" id="3.4.21.-" evidence="8"/>
<comment type="caution">
    <text evidence="8">The sequence shown here is derived from an EMBL/GenBank/DDBJ whole genome shotgun (WGS) entry which is preliminary data.</text>
</comment>
<evidence type="ECO:0000256" key="5">
    <source>
        <dbReference type="ARBA" id="ARBA00023180"/>
    </source>
</evidence>
<dbReference type="GO" id="GO:0016787">
    <property type="term" value="F:hydrolase activity"/>
    <property type="evidence" value="ECO:0007669"/>
    <property type="project" value="UniProtKB-KW"/>
</dbReference>
<dbReference type="EMBL" id="CAJPWZ010001792">
    <property type="protein sequence ID" value="CAG2223882.1"/>
    <property type="molecule type" value="Genomic_DNA"/>
</dbReference>
<dbReference type="Pfam" id="PF00530">
    <property type="entry name" value="SRCR"/>
    <property type="match status" value="2"/>
</dbReference>
<evidence type="ECO:0000256" key="2">
    <source>
        <dbReference type="ARBA" id="ARBA00022737"/>
    </source>
</evidence>
<dbReference type="PROSITE" id="PS00420">
    <property type="entry name" value="SRCR_1"/>
    <property type="match status" value="2"/>
</dbReference>
<dbReference type="PRINTS" id="PR00258">
    <property type="entry name" value="SPERACTRCPTR"/>
</dbReference>
<accession>A0A8S3SQ82</accession>
<evidence type="ECO:0000259" key="7">
    <source>
        <dbReference type="PROSITE" id="PS50287"/>
    </source>
</evidence>
<proteinExistence type="predicted"/>
<keyword evidence="1" id="KW-0732">Signal</keyword>
<dbReference type="FunFam" id="3.10.250.10:FF:000007">
    <property type="entry name" value="Soluble scavenger receptor cysteine-rich domain-containing protein SSC5D"/>
    <property type="match status" value="1"/>
</dbReference>
<keyword evidence="5" id="KW-0325">Glycoprotein</keyword>
<dbReference type="PROSITE" id="PS50287">
    <property type="entry name" value="SRCR_2"/>
    <property type="match status" value="2"/>
</dbReference>
<keyword evidence="3" id="KW-1015">Disulfide bond</keyword>
<keyword evidence="9" id="KW-1185">Reference proteome</keyword>
<evidence type="ECO:0000256" key="3">
    <source>
        <dbReference type="ARBA" id="ARBA00023157"/>
    </source>
</evidence>
<organism evidence="8 9">
    <name type="scientific">Mytilus edulis</name>
    <name type="common">Blue mussel</name>
    <dbReference type="NCBI Taxonomy" id="6550"/>
    <lineage>
        <taxon>Eukaryota</taxon>
        <taxon>Metazoa</taxon>
        <taxon>Spiralia</taxon>
        <taxon>Lophotrochozoa</taxon>
        <taxon>Mollusca</taxon>
        <taxon>Bivalvia</taxon>
        <taxon>Autobranchia</taxon>
        <taxon>Pteriomorphia</taxon>
        <taxon>Mytilida</taxon>
        <taxon>Mytiloidea</taxon>
        <taxon>Mytilidae</taxon>
        <taxon>Mytilinae</taxon>
        <taxon>Mytilus</taxon>
    </lineage>
</organism>
<dbReference type="Gene3D" id="3.10.250.10">
    <property type="entry name" value="SRCR-like domain"/>
    <property type="match status" value="3"/>
</dbReference>
<gene>
    <name evidence="8" type="ORF">MEDL_37085</name>
</gene>
<keyword evidence="8" id="KW-0378">Hydrolase</keyword>
<evidence type="ECO:0000256" key="4">
    <source>
        <dbReference type="ARBA" id="ARBA00023170"/>
    </source>
</evidence>
<dbReference type="InterPro" id="IPR036772">
    <property type="entry name" value="SRCR-like_dom_sf"/>
</dbReference>
<sequence length="202" mass="22259">MLDCYCRLSEYFINEDNMRIVMCRLCEENDIGDCTFRGWKKHNCGHEKDAAVSCGATVRLIGGRSAAQGRVEIFHAGKWGTICDDLFDVKDGKVVCRMLGFDDTYVKVYSGAHFGEGSNDILMDDVKCTGSESDILNASLTDGVHQIADTKKMVLVRLAGGSKPGEGRIEVHHHNQWGTVCDDHFGTADARVVCRSLGFEVS</sequence>
<dbReference type="SMART" id="SM00202">
    <property type="entry name" value="SR"/>
    <property type="match status" value="1"/>
</dbReference>
<evidence type="ECO:0000256" key="6">
    <source>
        <dbReference type="PROSITE-ProRule" id="PRU00196"/>
    </source>
</evidence>
<feature type="domain" description="SRCR" evidence="7">
    <location>
        <begin position="58"/>
        <end position="195"/>
    </location>
</feature>
<dbReference type="PANTHER" id="PTHR48071">
    <property type="entry name" value="SRCR DOMAIN-CONTAINING PROTEIN"/>
    <property type="match status" value="1"/>
</dbReference>